<dbReference type="EMBL" id="CALSDN010000001">
    <property type="protein sequence ID" value="CAH6718654.1"/>
    <property type="molecule type" value="Genomic_DNA"/>
</dbReference>
<protein>
    <submittedName>
        <fullName evidence="1">t-SNARE affecting a late Golgi compartment protein 2</fullName>
    </submittedName>
</protein>
<evidence type="ECO:0000313" key="2">
    <source>
        <dbReference type="Proteomes" id="UP001152531"/>
    </source>
</evidence>
<gene>
    <name evidence="1" type="ORF">CLIB1444_01S11584</name>
</gene>
<evidence type="ECO:0000313" key="1">
    <source>
        <dbReference type="EMBL" id="CAH6718654.1"/>
    </source>
</evidence>
<name>A0ACA9Y125_9ASCO</name>
<sequence length="363" mass="42157">MFRDRTNLYLSYRQTIPRSDTNFDFNDEEEGLMGRRRVKYRDDGGAIEMQPIAPSIFDISKDIDVNLSIIKSQTSELNSLYKKLLITSAGDKPEIEKRIENINYEITKKFENSYVLIKKFEFLQKNQQRLNLNYTHTELAMLENFKKNYALKIQDSSLIFRNLQNNYIKFLRDDDYDDLNDTSQITSNTNLLIEEETKDIENYSKQVLQETQQQIQRGNDQYLQQRDREISKLAMGILEISTIFKEMESLVTEQGTILDRIDYNIGNTAQDLKVSNKELLSAKSYQERTTKCKIILLLSLIVFALLMIFLLRPSSSTKIIEKPSDGSIDRPTIEKPEVEKPNDSNDKPEVLAPPAEALGEFLI</sequence>
<organism evidence="1 2">
    <name type="scientific">[Candida] jaroonii</name>
    <dbReference type="NCBI Taxonomy" id="467808"/>
    <lineage>
        <taxon>Eukaryota</taxon>
        <taxon>Fungi</taxon>
        <taxon>Dikarya</taxon>
        <taxon>Ascomycota</taxon>
        <taxon>Saccharomycotina</taxon>
        <taxon>Pichiomycetes</taxon>
        <taxon>Debaryomycetaceae</taxon>
        <taxon>Yamadazyma</taxon>
    </lineage>
</organism>
<accession>A0ACA9Y125</accession>
<comment type="caution">
    <text evidence="1">The sequence shown here is derived from an EMBL/GenBank/DDBJ whole genome shotgun (WGS) entry which is preliminary data.</text>
</comment>
<proteinExistence type="predicted"/>
<keyword evidence="2" id="KW-1185">Reference proteome</keyword>
<dbReference type="Proteomes" id="UP001152531">
    <property type="component" value="Unassembled WGS sequence"/>
</dbReference>
<reference evidence="1" key="1">
    <citation type="submission" date="2022-06" db="EMBL/GenBank/DDBJ databases">
        <authorList>
            <person name="Legras J.-L."/>
            <person name="Devillers H."/>
            <person name="Grondin C."/>
        </authorList>
    </citation>
    <scope>NUCLEOTIDE SEQUENCE</scope>
    <source>
        <strain evidence="1">CLIB 1444</strain>
    </source>
</reference>